<dbReference type="Proteomes" id="UP000095286">
    <property type="component" value="Unplaced"/>
</dbReference>
<evidence type="ECO:0000313" key="2">
    <source>
        <dbReference type="WBParaSite" id="RSKR_0001024750.1"/>
    </source>
</evidence>
<name>A0AC35UD09_9BILA</name>
<sequence>MNAIAGNELVRLSEQALIDCDRDGDNDGCDGSTSSSIFSYIQQNGVTSGDSYSKYKQHGKHAKKFPAQEFMLRKEQRLIKGSPCYEVVGYGTENKEDYWLINNSWDQISVFTKDTLNETRS</sequence>
<evidence type="ECO:0000313" key="1">
    <source>
        <dbReference type="Proteomes" id="UP000095286"/>
    </source>
</evidence>
<reference evidence="2" key="1">
    <citation type="submission" date="2016-11" db="UniProtKB">
        <authorList>
            <consortium name="WormBaseParasite"/>
        </authorList>
    </citation>
    <scope>IDENTIFICATION</scope>
    <source>
        <strain evidence="2">KR3021</strain>
    </source>
</reference>
<organism evidence="1 2">
    <name type="scientific">Rhabditophanes sp. KR3021</name>
    <dbReference type="NCBI Taxonomy" id="114890"/>
    <lineage>
        <taxon>Eukaryota</taxon>
        <taxon>Metazoa</taxon>
        <taxon>Ecdysozoa</taxon>
        <taxon>Nematoda</taxon>
        <taxon>Chromadorea</taxon>
        <taxon>Rhabditida</taxon>
        <taxon>Tylenchina</taxon>
        <taxon>Panagrolaimomorpha</taxon>
        <taxon>Strongyloidoidea</taxon>
        <taxon>Alloionematidae</taxon>
        <taxon>Rhabditophanes</taxon>
    </lineage>
</organism>
<accession>A0AC35UD09</accession>
<protein>
    <submittedName>
        <fullName evidence="2">Pept_C1 domain-containing protein</fullName>
    </submittedName>
</protein>
<proteinExistence type="predicted"/>
<dbReference type="WBParaSite" id="RSKR_0001024750.1">
    <property type="protein sequence ID" value="RSKR_0001024750.1"/>
    <property type="gene ID" value="RSKR_0001024750"/>
</dbReference>